<dbReference type="InterPro" id="IPR044143">
    <property type="entry name" value="GlgB_N_E_set_prok"/>
</dbReference>
<dbReference type="InterPro" id="IPR050678">
    <property type="entry name" value="DNA_Partitioning_ATPase"/>
</dbReference>
<dbReference type="Gene3D" id="2.60.40.10">
    <property type="entry name" value="Immunoglobulins"/>
    <property type="match status" value="1"/>
</dbReference>
<evidence type="ECO:0000313" key="3">
    <source>
        <dbReference type="EMBL" id="VFU11355.1"/>
    </source>
</evidence>
<dbReference type="EC" id="3.6.-.-" evidence="3"/>
<organism evidence="3">
    <name type="scientific">anaerobic digester metagenome</name>
    <dbReference type="NCBI Taxonomy" id="1263854"/>
    <lineage>
        <taxon>unclassified sequences</taxon>
        <taxon>metagenomes</taxon>
        <taxon>ecological metagenomes</taxon>
    </lineage>
</organism>
<sequence length="352" mass="38907">MRTIAVINQKGGCGKTTTVINLAACLARKNKKVLVVDMDPQAHATLGLGLGLGGYEYTVYDLLLDSGRKELQPGDVVIEISRGLDLIPSDVMLSAAEPALLGRDHREYLLADVLKSVEQRYDFCIIDCPPNIGILTFNALFACSEAIIPLETGLFAIHGLAKLMETIEIVNAKRNLTITTNALLTMFDRRTRIAYESLHEVQKHLGGQVFTAVINFNVRLKEAVSHGRPVIDYAPDSIGARDYLDLAAEVLKMKVKKIAAARDEEGKEKGMLFSFYAPHAKQVCVVADFNDWQPGRTPLQHVDGSGVWKRFVPLKKGAYEYKFLVDGTWVTDSTNPKVVRSEFGENSLIEID</sequence>
<dbReference type="CDD" id="cd02042">
    <property type="entry name" value="ParAB_family"/>
    <property type="match status" value="1"/>
</dbReference>
<dbReference type="GO" id="GO:0004553">
    <property type="term" value="F:hydrolase activity, hydrolyzing O-glycosyl compounds"/>
    <property type="evidence" value="ECO:0007669"/>
    <property type="project" value="InterPro"/>
</dbReference>
<dbReference type="PANTHER" id="PTHR13696">
    <property type="entry name" value="P-LOOP CONTAINING NUCLEOSIDE TRIPHOSPHATE HYDROLASE"/>
    <property type="match status" value="1"/>
</dbReference>
<name>A0A485LWD7_9ZZZZ</name>
<dbReference type="Pfam" id="PF02922">
    <property type="entry name" value="CBM_48"/>
    <property type="match status" value="1"/>
</dbReference>
<dbReference type="Pfam" id="PF13614">
    <property type="entry name" value="AAA_31"/>
    <property type="match status" value="1"/>
</dbReference>
<dbReference type="InterPro" id="IPR004193">
    <property type="entry name" value="Glyco_hydro_13_N"/>
</dbReference>
<protein>
    <submittedName>
        <fullName evidence="3">Sporulation initiation inhibitor protein Soj</fullName>
        <ecNumber evidence="3">3.6.-.-</ecNumber>
    </submittedName>
</protein>
<dbReference type="PANTHER" id="PTHR13696:SF52">
    <property type="entry name" value="PARA FAMILY PROTEIN CT_582"/>
    <property type="match status" value="1"/>
</dbReference>
<evidence type="ECO:0000259" key="1">
    <source>
        <dbReference type="Pfam" id="PF02922"/>
    </source>
</evidence>
<feature type="domain" description="Glycoside hydrolase family 13 N-terminal" evidence="1">
    <location>
        <begin position="264"/>
        <end position="329"/>
    </location>
</feature>
<dbReference type="SUPFAM" id="SSF81296">
    <property type="entry name" value="E set domains"/>
    <property type="match status" value="1"/>
</dbReference>
<dbReference type="InterPro" id="IPR013783">
    <property type="entry name" value="Ig-like_fold"/>
</dbReference>
<dbReference type="EMBL" id="CAADRM010000007">
    <property type="protein sequence ID" value="VFU11355.1"/>
    <property type="molecule type" value="Genomic_DNA"/>
</dbReference>
<proteinExistence type="predicted"/>
<reference evidence="3" key="1">
    <citation type="submission" date="2019-03" db="EMBL/GenBank/DDBJ databases">
        <authorList>
            <person name="Hao L."/>
        </authorList>
    </citation>
    <scope>NUCLEOTIDE SEQUENCE</scope>
</reference>
<dbReference type="SUPFAM" id="SSF52540">
    <property type="entry name" value="P-loop containing nucleoside triphosphate hydrolases"/>
    <property type="match status" value="1"/>
</dbReference>
<gene>
    <name evidence="3" type="primary">soj</name>
    <name evidence="3" type="ORF">SCFA_1040004</name>
</gene>
<dbReference type="CDD" id="cd02855">
    <property type="entry name" value="E_set_GBE_prok_N"/>
    <property type="match status" value="1"/>
</dbReference>
<dbReference type="Gene3D" id="3.40.50.300">
    <property type="entry name" value="P-loop containing nucleotide triphosphate hydrolases"/>
    <property type="match status" value="1"/>
</dbReference>
<dbReference type="GO" id="GO:0005975">
    <property type="term" value="P:carbohydrate metabolic process"/>
    <property type="evidence" value="ECO:0007669"/>
    <property type="project" value="InterPro"/>
</dbReference>
<dbReference type="InterPro" id="IPR027417">
    <property type="entry name" value="P-loop_NTPase"/>
</dbReference>
<dbReference type="InterPro" id="IPR014756">
    <property type="entry name" value="Ig_E-set"/>
</dbReference>
<feature type="domain" description="AAA" evidence="2">
    <location>
        <begin position="1"/>
        <end position="177"/>
    </location>
</feature>
<evidence type="ECO:0000259" key="2">
    <source>
        <dbReference type="Pfam" id="PF13614"/>
    </source>
</evidence>
<accession>A0A485LWD7</accession>
<dbReference type="FunFam" id="3.40.50.300:FF:000285">
    <property type="entry name" value="Sporulation initiation inhibitor Soj"/>
    <property type="match status" value="1"/>
</dbReference>
<keyword evidence="3" id="KW-0378">Hydrolase</keyword>
<dbReference type="AlphaFoldDB" id="A0A485LWD7"/>
<dbReference type="InterPro" id="IPR025669">
    <property type="entry name" value="AAA_dom"/>
</dbReference>